<comment type="caution">
    <text evidence="1">The sequence shown here is derived from an EMBL/GenBank/DDBJ whole genome shotgun (WGS) entry which is preliminary data.</text>
</comment>
<dbReference type="RefSeq" id="WP_377395526.1">
    <property type="nucleotide sequence ID" value="NZ_JBHUEQ010000003.1"/>
</dbReference>
<protein>
    <submittedName>
        <fullName evidence="1">CrpP-related protein</fullName>
    </submittedName>
</protein>
<sequence>MTLETLLDCQERGSNARILGAVAHENPYLDRTRLNIPDDERRLLRDAWNFGWQVEDAARQIGTGIYLSLRHEAALAAGRMAGA</sequence>
<evidence type="ECO:0000313" key="2">
    <source>
        <dbReference type="Proteomes" id="UP001597322"/>
    </source>
</evidence>
<proteinExistence type="predicted"/>
<accession>A0ABW4LY79</accession>
<keyword evidence="2" id="KW-1185">Reference proteome</keyword>
<gene>
    <name evidence="1" type="ORF">ACFSE1_01520</name>
</gene>
<reference evidence="2" key="1">
    <citation type="journal article" date="2019" name="Int. J. Syst. Evol. Microbiol.">
        <title>The Global Catalogue of Microorganisms (GCM) 10K type strain sequencing project: providing services to taxonomists for standard genome sequencing and annotation.</title>
        <authorList>
            <consortium name="The Broad Institute Genomics Platform"/>
            <consortium name="The Broad Institute Genome Sequencing Center for Infectious Disease"/>
            <person name="Wu L."/>
            <person name="Ma J."/>
        </authorList>
    </citation>
    <scope>NUCLEOTIDE SEQUENCE [LARGE SCALE GENOMIC DNA]</scope>
    <source>
        <strain evidence="2">CG52</strain>
    </source>
</reference>
<name>A0ABW4LY79_9HYPH</name>
<evidence type="ECO:0000313" key="1">
    <source>
        <dbReference type="EMBL" id="MFD1744128.1"/>
    </source>
</evidence>
<dbReference type="Proteomes" id="UP001597322">
    <property type="component" value="Unassembled WGS sequence"/>
</dbReference>
<dbReference type="InterPro" id="IPR049847">
    <property type="entry name" value="CrpP-rel"/>
</dbReference>
<dbReference type="NCBIfam" id="NF041856">
    <property type="entry name" value="CrpP_rel_fam"/>
    <property type="match status" value="1"/>
</dbReference>
<organism evidence="1 2">
    <name type="scientific">Rhizobium helianthi</name>
    <dbReference type="NCBI Taxonomy" id="1132695"/>
    <lineage>
        <taxon>Bacteria</taxon>
        <taxon>Pseudomonadati</taxon>
        <taxon>Pseudomonadota</taxon>
        <taxon>Alphaproteobacteria</taxon>
        <taxon>Hyphomicrobiales</taxon>
        <taxon>Rhizobiaceae</taxon>
        <taxon>Rhizobium/Agrobacterium group</taxon>
        <taxon>Rhizobium</taxon>
    </lineage>
</organism>
<dbReference type="EMBL" id="JBHUEQ010000003">
    <property type="protein sequence ID" value="MFD1744128.1"/>
    <property type="molecule type" value="Genomic_DNA"/>
</dbReference>